<evidence type="ECO:0000313" key="2">
    <source>
        <dbReference type="Proteomes" id="UP001185863"/>
    </source>
</evidence>
<sequence length="49" mass="5217">MQNALVDVPGVAGRGLIEADGTVQLGDKAARFLEAVESLSVDSRWPETF</sequence>
<name>A0AAE4UZX9_9NOCA</name>
<dbReference type="RefSeq" id="WP_317746823.1">
    <property type="nucleotide sequence ID" value="NZ_JAWLUP010000039.1"/>
</dbReference>
<dbReference type="AlphaFoldDB" id="A0AAE4UZX9"/>
<dbReference type="EMBL" id="JAWLUP010000039">
    <property type="protein sequence ID" value="MDV7266098.1"/>
    <property type="molecule type" value="Genomic_DNA"/>
</dbReference>
<proteinExistence type="predicted"/>
<dbReference type="Proteomes" id="UP001185863">
    <property type="component" value="Unassembled WGS sequence"/>
</dbReference>
<gene>
    <name evidence="1" type="ORF">R4315_16335</name>
</gene>
<accession>A0AAE4UZX9</accession>
<protein>
    <submittedName>
        <fullName evidence="1">Uncharacterized protein</fullName>
    </submittedName>
</protein>
<comment type="caution">
    <text evidence="1">The sequence shown here is derived from an EMBL/GenBank/DDBJ whole genome shotgun (WGS) entry which is preliminary data.</text>
</comment>
<evidence type="ECO:0000313" key="1">
    <source>
        <dbReference type="EMBL" id="MDV7266098.1"/>
    </source>
</evidence>
<organism evidence="1 2">
    <name type="scientific">Rhodococcus oxybenzonivorans</name>
    <dbReference type="NCBI Taxonomy" id="1990687"/>
    <lineage>
        <taxon>Bacteria</taxon>
        <taxon>Bacillati</taxon>
        <taxon>Actinomycetota</taxon>
        <taxon>Actinomycetes</taxon>
        <taxon>Mycobacteriales</taxon>
        <taxon>Nocardiaceae</taxon>
        <taxon>Rhodococcus</taxon>
    </lineage>
</organism>
<reference evidence="1" key="1">
    <citation type="submission" date="2023-10" db="EMBL/GenBank/DDBJ databases">
        <title>Development of a sustainable strategy for remediation of hydrocarbon-contaminated territories based on the waste exchange concept.</title>
        <authorList>
            <person name="Krivoruchko A."/>
        </authorList>
    </citation>
    <scope>NUCLEOTIDE SEQUENCE</scope>
    <source>
        <strain evidence="1">IEGM 68</strain>
    </source>
</reference>